<dbReference type="RefSeq" id="WP_084407796.1">
    <property type="nucleotide sequence ID" value="NZ_FWXR01000001.1"/>
</dbReference>
<dbReference type="AlphaFoldDB" id="A0A1W1Y8N8"/>
<accession>A0A1W1Y8N8</accession>
<proteinExistence type="predicted"/>
<evidence type="ECO:0000313" key="3">
    <source>
        <dbReference type="Proteomes" id="UP000192656"/>
    </source>
</evidence>
<sequence length="134" mass="14134">MSGRRIFSQPIGSAGAAADVFPLGGAAFVLEVGANWVELDSQGYDVVLVRVPSDARRVVYRSTSDGADLAGTPATEEQMDTSFPVDPGTVPWGTDRDVSEASRTRYWLAIDPTDATPDLAAVALVRVLLPGVGR</sequence>
<feature type="region of interest" description="Disordered" evidence="1">
    <location>
        <begin position="66"/>
        <end position="96"/>
    </location>
</feature>
<protein>
    <submittedName>
        <fullName evidence="2">Uncharacterized protein</fullName>
    </submittedName>
</protein>
<dbReference type="STRING" id="937218.SAMN06297251_10143"/>
<organism evidence="2 3">
    <name type="scientific">Fulvimarina manganoxydans</name>
    <dbReference type="NCBI Taxonomy" id="937218"/>
    <lineage>
        <taxon>Bacteria</taxon>
        <taxon>Pseudomonadati</taxon>
        <taxon>Pseudomonadota</taxon>
        <taxon>Alphaproteobacteria</taxon>
        <taxon>Hyphomicrobiales</taxon>
        <taxon>Aurantimonadaceae</taxon>
        <taxon>Fulvimarina</taxon>
    </lineage>
</organism>
<evidence type="ECO:0000256" key="1">
    <source>
        <dbReference type="SAM" id="MobiDB-lite"/>
    </source>
</evidence>
<reference evidence="2 3" key="1">
    <citation type="submission" date="2017-04" db="EMBL/GenBank/DDBJ databases">
        <authorList>
            <person name="Afonso C.L."/>
            <person name="Miller P.J."/>
            <person name="Scott M.A."/>
            <person name="Spackman E."/>
            <person name="Goraichik I."/>
            <person name="Dimitrov K.M."/>
            <person name="Suarez D.L."/>
            <person name="Swayne D.E."/>
        </authorList>
    </citation>
    <scope>NUCLEOTIDE SEQUENCE [LARGE SCALE GENOMIC DNA]</scope>
    <source>
        <strain evidence="2 3">CGMCC 1.10972</strain>
    </source>
</reference>
<dbReference type="EMBL" id="FWXR01000001">
    <property type="protein sequence ID" value="SMC32509.1"/>
    <property type="molecule type" value="Genomic_DNA"/>
</dbReference>
<name>A0A1W1Y8N8_9HYPH</name>
<gene>
    <name evidence="2" type="ORF">SAMN06297251_10143</name>
</gene>
<dbReference type="Proteomes" id="UP000192656">
    <property type="component" value="Unassembled WGS sequence"/>
</dbReference>
<evidence type="ECO:0000313" key="2">
    <source>
        <dbReference type="EMBL" id="SMC32509.1"/>
    </source>
</evidence>
<keyword evidence="3" id="KW-1185">Reference proteome</keyword>